<evidence type="ECO:0000256" key="2">
    <source>
        <dbReference type="ARBA" id="ARBA00022692"/>
    </source>
</evidence>
<dbReference type="CDD" id="cd22212">
    <property type="entry name" value="NDFIP-like"/>
    <property type="match status" value="1"/>
</dbReference>
<evidence type="ECO:0000256" key="4">
    <source>
        <dbReference type="ARBA" id="ARBA00023136"/>
    </source>
</evidence>
<evidence type="ECO:0000313" key="7">
    <source>
        <dbReference type="EMBL" id="KAK9762348.1"/>
    </source>
</evidence>
<dbReference type="EMBL" id="JASJQH010000993">
    <property type="protein sequence ID" value="KAK9762348.1"/>
    <property type="molecule type" value="Genomic_DNA"/>
</dbReference>
<evidence type="ECO:0000256" key="5">
    <source>
        <dbReference type="SAM" id="MobiDB-lite"/>
    </source>
</evidence>
<proteinExistence type="predicted"/>
<dbReference type="Proteomes" id="UP001479436">
    <property type="component" value="Unassembled WGS sequence"/>
</dbReference>
<feature type="compositionally biased region" description="Polar residues" evidence="5">
    <location>
        <begin position="24"/>
        <end position="33"/>
    </location>
</feature>
<evidence type="ECO:0000256" key="3">
    <source>
        <dbReference type="ARBA" id="ARBA00022989"/>
    </source>
</evidence>
<dbReference type="Pfam" id="PF10176">
    <property type="entry name" value="NEDD4_Bsd2"/>
    <property type="match status" value="1"/>
</dbReference>
<name>A0ABR2WLI5_9FUNG</name>
<feature type="region of interest" description="Disordered" evidence="5">
    <location>
        <begin position="1"/>
        <end position="68"/>
    </location>
</feature>
<evidence type="ECO:0000313" key="8">
    <source>
        <dbReference type="Proteomes" id="UP001479436"/>
    </source>
</evidence>
<keyword evidence="8" id="KW-1185">Reference proteome</keyword>
<comment type="subcellular location">
    <subcellularLocation>
        <location evidence="1">Membrane</location>
        <topology evidence="1">Multi-pass membrane protein</topology>
    </subcellularLocation>
</comment>
<organism evidence="7 8">
    <name type="scientific">Basidiobolus ranarum</name>
    <dbReference type="NCBI Taxonomy" id="34480"/>
    <lineage>
        <taxon>Eukaryota</taxon>
        <taxon>Fungi</taxon>
        <taxon>Fungi incertae sedis</taxon>
        <taxon>Zoopagomycota</taxon>
        <taxon>Entomophthoromycotina</taxon>
        <taxon>Basidiobolomycetes</taxon>
        <taxon>Basidiobolales</taxon>
        <taxon>Basidiobolaceae</taxon>
        <taxon>Basidiobolus</taxon>
    </lineage>
</organism>
<feature type="compositionally biased region" description="Polar residues" evidence="5">
    <location>
        <begin position="49"/>
        <end position="68"/>
    </location>
</feature>
<feature type="transmembrane region" description="Helical" evidence="6">
    <location>
        <begin position="232"/>
        <end position="251"/>
    </location>
</feature>
<sequence>MAPKQSKPEKYHSIPTQELDDPEASTSESSTLIHEQHRDCEESEIENFKPSTANPSTSPKPFQHGNTVDNEIMEHPLSHTPEAYPSNSQDQPAILHTTTDGVFANIPAKPTLDTNKAENLPTYEEASRDSAPAYFGNTTLLAPSGDEFFVEGLPVGNIFSFLWSMLVSMCFQFIGFLLTYLLHTSHAAKNGSTAGLGFTLIQFGFYLRGKVYEDEPFGSPDSSDDTLVNSGDIRSVWLSYFMMILGWFLVIRSTSEYIRVRKHEINMLTTPEGAV</sequence>
<dbReference type="InterPro" id="IPR019325">
    <property type="entry name" value="NEDD4/Bsd2"/>
</dbReference>
<feature type="transmembrane region" description="Helical" evidence="6">
    <location>
        <begin position="161"/>
        <end position="182"/>
    </location>
</feature>
<evidence type="ECO:0000256" key="6">
    <source>
        <dbReference type="SAM" id="Phobius"/>
    </source>
</evidence>
<accession>A0ABR2WLI5</accession>
<keyword evidence="4 6" id="KW-0472">Membrane</keyword>
<reference evidence="7 8" key="1">
    <citation type="submission" date="2023-04" db="EMBL/GenBank/DDBJ databases">
        <title>Genome of Basidiobolus ranarum AG-B5.</title>
        <authorList>
            <person name="Stajich J.E."/>
            <person name="Carter-House D."/>
            <person name="Gryganskyi A."/>
        </authorList>
    </citation>
    <scope>NUCLEOTIDE SEQUENCE [LARGE SCALE GENOMIC DNA]</scope>
    <source>
        <strain evidence="7 8">AG-B5</strain>
    </source>
</reference>
<dbReference type="PANTHER" id="PTHR13396">
    <property type="entry name" value="NEDD4 FAMILY INTERACTING PROTEIN 1/2"/>
    <property type="match status" value="1"/>
</dbReference>
<evidence type="ECO:0000256" key="1">
    <source>
        <dbReference type="ARBA" id="ARBA00004141"/>
    </source>
</evidence>
<evidence type="ECO:0008006" key="9">
    <source>
        <dbReference type="Google" id="ProtNLM"/>
    </source>
</evidence>
<keyword evidence="2 6" id="KW-0812">Transmembrane</keyword>
<dbReference type="PANTHER" id="PTHR13396:SF5">
    <property type="entry name" value="NEDD4 FAMILY INTERACTING PROTEIN"/>
    <property type="match status" value="1"/>
</dbReference>
<keyword evidence="3 6" id="KW-1133">Transmembrane helix</keyword>
<protein>
    <recommendedName>
        <fullName evidence="9">Metal homeostatis protein BSD2</fullName>
    </recommendedName>
</protein>
<feature type="compositionally biased region" description="Basic and acidic residues" evidence="5">
    <location>
        <begin position="1"/>
        <end position="12"/>
    </location>
</feature>
<gene>
    <name evidence="7" type="ORF">K7432_012003</name>
</gene>
<comment type="caution">
    <text evidence="7">The sequence shown here is derived from an EMBL/GenBank/DDBJ whole genome shotgun (WGS) entry which is preliminary data.</text>
</comment>